<gene>
    <name evidence="1" type="ORF">Q764_14535</name>
</gene>
<evidence type="ECO:0000313" key="2">
    <source>
        <dbReference type="Proteomes" id="UP000030121"/>
    </source>
</evidence>
<feature type="non-terminal residue" evidence="1">
    <location>
        <position position="1"/>
    </location>
</feature>
<dbReference type="STRING" id="1121899.GCA_000430025_02674"/>
<protein>
    <submittedName>
        <fullName evidence="1">Uncharacterized protein</fullName>
    </submittedName>
</protein>
<comment type="caution">
    <text evidence="1">The sequence shown here is derived from an EMBL/GenBank/DDBJ whole genome shotgun (WGS) entry which is preliminary data.</text>
</comment>
<dbReference type="Proteomes" id="UP000030121">
    <property type="component" value="Unassembled WGS sequence"/>
</dbReference>
<dbReference type="EMBL" id="JRLW01000098">
    <property type="protein sequence ID" value="KGO84557.1"/>
    <property type="molecule type" value="Genomic_DNA"/>
</dbReference>
<name>A0A0A2LW18_9FLAO</name>
<reference evidence="1 2" key="1">
    <citation type="submission" date="2013-09" db="EMBL/GenBank/DDBJ databases">
        <authorList>
            <person name="Zeng Z."/>
            <person name="Chen C."/>
        </authorList>
    </citation>
    <scope>NUCLEOTIDE SEQUENCE [LARGE SCALE GENOMIC DNA]</scope>
    <source>
        <strain evidence="1 2">GH29-5</strain>
    </source>
</reference>
<organism evidence="1 2">
    <name type="scientific">Flavobacterium suncheonense GH29-5 = DSM 17707</name>
    <dbReference type="NCBI Taxonomy" id="1121899"/>
    <lineage>
        <taxon>Bacteria</taxon>
        <taxon>Pseudomonadati</taxon>
        <taxon>Bacteroidota</taxon>
        <taxon>Flavobacteriia</taxon>
        <taxon>Flavobacteriales</taxon>
        <taxon>Flavobacteriaceae</taxon>
        <taxon>Flavobacterium</taxon>
    </lineage>
</organism>
<evidence type="ECO:0000313" key="1">
    <source>
        <dbReference type="EMBL" id="KGO84557.1"/>
    </source>
</evidence>
<proteinExistence type="predicted"/>
<accession>A0A0A2LW18</accession>
<keyword evidence="2" id="KW-1185">Reference proteome</keyword>
<dbReference type="AlphaFoldDB" id="A0A0A2LW18"/>
<feature type="non-terminal residue" evidence="1">
    <location>
        <position position="119"/>
    </location>
</feature>
<sequence>EDKYGFTIFDTPVNVMESDTLIAYNLLIKRDVASEGSYVENLVMNIFPQKNRTDAYIIKYIFDGTTEINPENFFELEKKHVVTPIIFNNEPFDEVAKQGMVCIRLLEFQCCILGGNYTK</sequence>